<dbReference type="EMBL" id="CP032630">
    <property type="protein sequence ID" value="AYF98609.1"/>
    <property type="molecule type" value="Genomic_DNA"/>
</dbReference>
<dbReference type="GO" id="GO:0016747">
    <property type="term" value="F:acyltransferase activity, transferring groups other than amino-acyl groups"/>
    <property type="evidence" value="ECO:0007669"/>
    <property type="project" value="InterPro"/>
</dbReference>
<dbReference type="KEGG" id="lyd:D7I47_10280"/>
<dbReference type="InterPro" id="IPR016181">
    <property type="entry name" value="Acyl_CoA_acyltransferase"/>
</dbReference>
<sequence>MYGPVAETSTRARSDARGGPILGTRPRHPPRVGRHGYRGTVTLRIRPATPADAERVVDIWAPGWRDGHLGHVPEALLAHRTREAFVPRVAAAIPRTRVAEVDGVIAGFTMTAGDEVDQVYVDPAFRGTGVAAALLADAADAVRAAGHPVPWLAVASGNARARHFYEREGWTDAGEFAYAAEIGADASVPVSCHRMELRPARA</sequence>
<evidence type="ECO:0000256" key="3">
    <source>
        <dbReference type="SAM" id="MobiDB-lite"/>
    </source>
</evidence>
<keyword evidence="2" id="KW-0012">Acyltransferase</keyword>
<reference evidence="6" key="1">
    <citation type="submission" date="2018-09" db="EMBL/GenBank/DDBJ databases">
        <title>Genome sequencing of strain 2DFWR-13.</title>
        <authorList>
            <person name="Heo J."/>
            <person name="Kim S.-J."/>
            <person name="Kwon S.-W."/>
        </authorList>
    </citation>
    <scope>NUCLEOTIDE SEQUENCE [LARGE SCALE GENOMIC DNA]</scope>
    <source>
        <strain evidence="6">2DFWR-13</strain>
    </source>
</reference>
<dbReference type="PANTHER" id="PTHR43877">
    <property type="entry name" value="AMINOALKYLPHOSPHONATE N-ACETYLTRANSFERASE-RELATED-RELATED"/>
    <property type="match status" value="1"/>
</dbReference>
<dbReference type="OrthoDB" id="5243635at2"/>
<dbReference type="InterPro" id="IPR050832">
    <property type="entry name" value="Bact_Acetyltransf"/>
</dbReference>
<dbReference type="Gene3D" id="3.40.630.30">
    <property type="match status" value="1"/>
</dbReference>
<evidence type="ECO:0000256" key="2">
    <source>
        <dbReference type="ARBA" id="ARBA00023315"/>
    </source>
</evidence>
<gene>
    <name evidence="5" type="ORF">D7I47_10280</name>
</gene>
<dbReference type="PROSITE" id="PS51186">
    <property type="entry name" value="GNAT"/>
    <property type="match status" value="1"/>
</dbReference>
<name>A0A387BCJ6_9MICO</name>
<keyword evidence="1 5" id="KW-0808">Transferase</keyword>
<dbReference type="InterPro" id="IPR000182">
    <property type="entry name" value="GNAT_dom"/>
</dbReference>
<dbReference type="AlphaFoldDB" id="A0A387BCJ6"/>
<evidence type="ECO:0000259" key="4">
    <source>
        <dbReference type="PROSITE" id="PS51186"/>
    </source>
</evidence>
<keyword evidence="6" id="KW-1185">Reference proteome</keyword>
<dbReference type="Pfam" id="PF00583">
    <property type="entry name" value="Acetyltransf_1"/>
    <property type="match status" value="1"/>
</dbReference>
<accession>A0A387BCJ6</accession>
<feature type="compositionally biased region" description="Basic residues" evidence="3">
    <location>
        <begin position="25"/>
        <end position="37"/>
    </location>
</feature>
<protein>
    <submittedName>
        <fullName evidence="5">GNAT family N-acetyltransferase</fullName>
    </submittedName>
</protein>
<dbReference type="Proteomes" id="UP000278886">
    <property type="component" value="Chromosome"/>
</dbReference>
<dbReference type="SUPFAM" id="SSF55729">
    <property type="entry name" value="Acyl-CoA N-acyltransferases (Nat)"/>
    <property type="match status" value="1"/>
</dbReference>
<proteinExistence type="predicted"/>
<feature type="region of interest" description="Disordered" evidence="3">
    <location>
        <begin position="1"/>
        <end position="37"/>
    </location>
</feature>
<feature type="domain" description="N-acetyltransferase" evidence="4">
    <location>
        <begin position="43"/>
        <end position="191"/>
    </location>
</feature>
<organism evidence="5 6">
    <name type="scientific">Protaetiibacter intestinalis</name>
    <dbReference type="NCBI Taxonomy" id="2419774"/>
    <lineage>
        <taxon>Bacteria</taxon>
        <taxon>Bacillati</taxon>
        <taxon>Actinomycetota</taxon>
        <taxon>Actinomycetes</taxon>
        <taxon>Micrococcales</taxon>
        <taxon>Microbacteriaceae</taxon>
        <taxon>Protaetiibacter</taxon>
    </lineage>
</organism>
<evidence type="ECO:0000313" key="5">
    <source>
        <dbReference type="EMBL" id="AYF98609.1"/>
    </source>
</evidence>
<evidence type="ECO:0000313" key="6">
    <source>
        <dbReference type="Proteomes" id="UP000278886"/>
    </source>
</evidence>
<evidence type="ECO:0000256" key="1">
    <source>
        <dbReference type="ARBA" id="ARBA00022679"/>
    </source>
</evidence>